<feature type="non-terminal residue" evidence="2">
    <location>
        <position position="68"/>
    </location>
</feature>
<protein>
    <submittedName>
        <fullName evidence="2">Uncharacterized protein</fullName>
    </submittedName>
</protein>
<dbReference type="EMBL" id="BTSX01000002">
    <property type="protein sequence ID" value="GMS85856.1"/>
    <property type="molecule type" value="Genomic_DNA"/>
</dbReference>
<gene>
    <name evidence="2" type="ORF">PENTCL1PPCAC_8031</name>
</gene>
<keyword evidence="3" id="KW-1185">Reference proteome</keyword>
<dbReference type="Proteomes" id="UP001432027">
    <property type="component" value="Unassembled WGS sequence"/>
</dbReference>
<feature type="coiled-coil region" evidence="1">
    <location>
        <begin position="2"/>
        <end position="43"/>
    </location>
</feature>
<proteinExistence type="predicted"/>
<dbReference type="AlphaFoldDB" id="A0AAV5SR56"/>
<name>A0AAV5SR56_9BILA</name>
<comment type="caution">
    <text evidence="2">The sequence shown here is derived from an EMBL/GenBank/DDBJ whole genome shotgun (WGS) entry which is preliminary data.</text>
</comment>
<evidence type="ECO:0000256" key="1">
    <source>
        <dbReference type="SAM" id="Coils"/>
    </source>
</evidence>
<evidence type="ECO:0000313" key="3">
    <source>
        <dbReference type="Proteomes" id="UP001432027"/>
    </source>
</evidence>
<accession>A0AAV5SR56</accession>
<organism evidence="2 3">
    <name type="scientific">Pristionchus entomophagus</name>
    <dbReference type="NCBI Taxonomy" id="358040"/>
    <lineage>
        <taxon>Eukaryota</taxon>
        <taxon>Metazoa</taxon>
        <taxon>Ecdysozoa</taxon>
        <taxon>Nematoda</taxon>
        <taxon>Chromadorea</taxon>
        <taxon>Rhabditida</taxon>
        <taxon>Rhabditina</taxon>
        <taxon>Diplogasteromorpha</taxon>
        <taxon>Diplogasteroidea</taxon>
        <taxon>Neodiplogasteridae</taxon>
        <taxon>Pristionchus</taxon>
    </lineage>
</organism>
<reference evidence="2" key="1">
    <citation type="submission" date="2023-10" db="EMBL/GenBank/DDBJ databases">
        <title>Genome assembly of Pristionchus species.</title>
        <authorList>
            <person name="Yoshida K."/>
            <person name="Sommer R.J."/>
        </authorList>
    </citation>
    <scope>NUCLEOTIDE SEQUENCE</scope>
    <source>
        <strain evidence="2">RS0144</strain>
    </source>
</reference>
<sequence length="68" mass="7971">MVSSARSEIVQLENEMNFICEQLKEEENVLEKLKEMERDSEDDSLLVYTEEPVNEVQGRYSGPMSREE</sequence>
<evidence type="ECO:0000313" key="2">
    <source>
        <dbReference type="EMBL" id="GMS85856.1"/>
    </source>
</evidence>
<keyword evidence="1" id="KW-0175">Coiled coil</keyword>